<proteinExistence type="predicted"/>
<evidence type="ECO:0000259" key="3">
    <source>
        <dbReference type="Pfam" id="PF00534"/>
    </source>
</evidence>
<dbReference type="PANTHER" id="PTHR12526">
    <property type="entry name" value="GLYCOSYLTRANSFERASE"/>
    <property type="match status" value="1"/>
</dbReference>
<dbReference type="PANTHER" id="PTHR12526:SF510">
    <property type="entry name" value="D-INOSITOL 3-PHOSPHATE GLYCOSYLTRANSFERASE"/>
    <property type="match status" value="1"/>
</dbReference>
<organism evidence="4 5">
    <name type="scientific">Roseibium alexandrii</name>
    <dbReference type="NCBI Taxonomy" id="388408"/>
    <lineage>
        <taxon>Bacteria</taxon>
        <taxon>Pseudomonadati</taxon>
        <taxon>Pseudomonadota</taxon>
        <taxon>Alphaproteobacteria</taxon>
        <taxon>Hyphomicrobiales</taxon>
        <taxon>Stappiaceae</taxon>
        <taxon>Roseibium</taxon>
    </lineage>
</organism>
<keyword evidence="5" id="KW-1185">Reference proteome</keyword>
<dbReference type="GO" id="GO:0016757">
    <property type="term" value="F:glycosyltransferase activity"/>
    <property type="evidence" value="ECO:0007669"/>
    <property type="project" value="UniProtKB-KW"/>
</dbReference>
<keyword evidence="1 4" id="KW-0328">Glycosyltransferase</keyword>
<dbReference type="Gene3D" id="3.40.50.2000">
    <property type="entry name" value="Glycogen Phosphorylase B"/>
    <property type="match status" value="2"/>
</dbReference>
<dbReference type="STRING" id="388408.LAX5112_04699"/>
<dbReference type="OrthoDB" id="9790710at2"/>
<dbReference type="EMBL" id="CXWD01000028">
    <property type="protein sequence ID" value="CTQ76757.1"/>
    <property type="molecule type" value="Genomic_DNA"/>
</dbReference>
<reference evidence="5" key="1">
    <citation type="submission" date="2015-07" db="EMBL/GenBank/DDBJ databases">
        <authorList>
            <person name="Rodrigo-Torres Lidia"/>
            <person name="Arahal R.David."/>
        </authorList>
    </citation>
    <scope>NUCLEOTIDE SEQUENCE [LARGE SCALE GENOMIC DNA]</scope>
    <source>
        <strain evidence="5">CECT 5112</strain>
    </source>
</reference>
<evidence type="ECO:0000256" key="1">
    <source>
        <dbReference type="ARBA" id="ARBA00022676"/>
    </source>
</evidence>
<protein>
    <submittedName>
        <fullName evidence="4">Putative teichuronic acid biosynthesis glycosyltransferase TuaC</fullName>
        <ecNumber evidence="4">2.4.-.-</ecNumber>
    </submittedName>
</protein>
<dbReference type="Proteomes" id="UP000053235">
    <property type="component" value="Unassembled WGS sequence"/>
</dbReference>
<name>A0A0M7AQ38_9HYPH</name>
<feature type="domain" description="Glycosyl transferase family 1" evidence="3">
    <location>
        <begin position="221"/>
        <end position="382"/>
    </location>
</feature>
<evidence type="ECO:0000313" key="5">
    <source>
        <dbReference type="Proteomes" id="UP000053235"/>
    </source>
</evidence>
<dbReference type="Pfam" id="PF00534">
    <property type="entry name" value="Glycos_transf_1"/>
    <property type="match status" value="1"/>
</dbReference>
<accession>A0A0M7AQ38</accession>
<dbReference type="CDD" id="cd03801">
    <property type="entry name" value="GT4_PimA-like"/>
    <property type="match status" value="1"/>
</dbReference>
<evidence type="ECO:0000313" key="4">
    <source>
        <dbReference type="EMBL" id="CTQ76757.1"/>
    </source>
</evidence>
<dbReference type="EC" id="2.4.-.-" evidence="4"/>
<gene>
    <name evidence="4" type="primary">tuaC</name>
    <name evidence="4" type="ORF">LAX5112_04699</name>
</gene>
<keyword evidence="2 4" id="KW-0808">Transferase</keyword>
<dbReference type="AlphaFoldDB" id="A0A0M7AQ38"/>
<dbReference type="InterPro" id="IPR001296">
    <property type="entry name" value="Glyco_trans_1"/>
</dbReference>
<sequence>MPDNGAIGYILNTYPVPSATFIRREIHALEDLGFKVTPFACRRFAGDLVDPKDRSEAARTEYLLDGKLADLLLASIRELLTNITGVWRTLPIWKQLLSNAGGGFVRHVAYLMQAASLRQKASRAGIRHLHAHFGTNATAIAMLAHSLGGPNYSFTAHGPNEFENPAAQSFALKIQNATFVLAISDYCKNLLTSFTQGAEDIEKIHIARCGIELADYSPQPPVSATNNTFVCVGRLCPEKGQVHIPAAVSALKADFPDIKVILVGDGESRADVEAAIKKHAAEDHVILHGWGSNLEVQDFIKSSRALVLPSYAEGLPIVLMEALALTRPVITTTIAGIPELVNTSCGWLIEPGDEPALAEAFRSALSADPETLKAMGDAGRQRVTSMHDISELAEKLAEKLNPACDRRAHP</sequence>
<dbReference type="SUPFAM" id="SSF53756">
    <property type="entry name" value="UDP-Glycosyltransferase/glycogen phosphorylase"/>
    <property type="match status" value="1"/>
</dbReference>
<evidence type="ECO:0000256" key="2">
    <source>
        <dbReference type="ARBA" id="ARBA00022679"/>
    </source>
</evidence>